<sequence length="316" mass="36747">MTEKKIKGFELLKQQVEATFRQQVSSCQESIHEWKGTQIRLFQESLSEQVGGYVSEKWFYTHLKVAKNEKLPRIDMLNLLARYVGAEDWQAFLSRVPIDAKPELVSKEVPRTKKIPLKVLLLPLGILIIGGMFLLVSFFNKQERYQFCIVDQDDELPIAYQNIEAFLLKEGESPLPLKIDSLGCLFIEASDEKLMTLKIQALYYQPMLIQRAFKSAKMQETIALKKDDYALMIHYFSTNKMEDWKERRAQLDVMLSDEAHIIQVHNKTGGGMALYNKEEFINKLTMPIKSLKNINILETKYEGKQIVEIRFVQNEK</sequence>
<keyword evidence="1" id="KW-0812">Transmembrane</keyword>
<gene>
    <name evidence="2" type="ORF">HELGO_WM34379</name>
</gene>
<dbReference type="AlphaFoldDB" id="A0A6S6SJH4"/>
<organism evidence="2">
    <name type="scientific">uncultured Aureispira sp</name>
    <dbReference type="NCBI Taxonomy" id="1331704"/>
    <lineage>
        <taxon>Bacteria</taxon>
        <taxon>Pseudomonadati</taxon>
        <taxon>Bacteroidota</taxon>
        <taxon>Saprospiria</taxon>
        <taxon>Saprospirales</taxon>
        <taxon>Saprospiraceae</taxon>
        <taxon>Aureispira</taxon>
        <taxon>environmental samples</taxon>
    </lineage>
</organism>
<proteinExistence type="predicted"/>
<reference evidence="2" key="1">
    <citation type="submission" date="2020-01" db="EMBL/GenBank/DDBJ databases">
        <authorList>
            <person name="Meier V. D."/>
            <person name="Meier V D."/>
        </authorList>
    </citation>
    <scope>NUCLEOTIDE SEQUENCE</scope>
    <source>
        <strain evidence="2">HLG_WM_MAG_10</strain>
    </source>
</reference>
<protein>
    <submittedName>
        <fullName evidence="2">Uncharacterized protein</fullName>
    </submittedName>
</protein>
<evidence type="ECO:0000256" key="1">
    <source>
        <dbReference type="SAM" id="Phobius"/>
    </source>
</evidence>
<keyword evidence="1" id="KW-1133">Transmembrane helix</keyword>
<dbReference type="EMBL" id="CACVAQ010000116">
    <property type="protein sequence ID" value="CAA6806308.1"/>
    <property type="molecule type" value="Genomic_DNA"/>
</dbReference>
<name>A0A6S6SJH4_9BACT</name>
<keyword evidence="1" id="KW-0472">Membrane</keyword>
<feature type="transmembrane region" description="Helical" evidence="1">
    <location>
        <begin position="119"/>
        <end position="139"/>
    </location>
</feature>
<evidence type="ECO:0000313" key="2">
    <source>
        <dbReference type="EMBL" id="CAA6806308.1"/>
    </source>
</evidence>
<accession>A0A6S6SJH4</accession>